<comment type="caution">
    <text evidence="2">The sequence shown here is derived from an EMBL/GenBank/DDBJ whole genome shotgun (WGS) entry which is preliminary data.</text>
</comment>
<proteinExistence type="predicted"/>
<protein>
    <submittedName>
        <fullName evidence="2">Uncharacterized protein</fullName>
    </submittedName>
</protein>
<organism evidence="2 3">
    <name type="scientific">Protea cynaroides</name>
    <dbReference type="NCBI Taxonomy" id="273540"/>
    <lineage>
        <taxon>Eukaryota</taxon>
        <taxon>Viridiplantae</taxon>
        <taxon>Streptophyta</taxon>
        <taxon>Embryophyta</taxon>
        <taxon>Tracheophyta</taxon>
        <taxon>Spermatophyta</taxon>
        <taxon>Magnoliopsida</taxon>
        <taxon>Proteales</taxon>
        <taxon>Proteaceae</taxon>
        <taxon>Protea</taxon>
    </lineage>
</organism>
<name>A0A9Q0R053_9MAGN</name>
<reference evidence="2" key="1">
    <citation type="journal article" date="2023" name="Plant J.">
        <title>The genome of the king protea, Protea cynaroides.</title>
        <authorList>
            <person name="Chang J."/>
            <person name="Duong T.A."/>
            <person name="Schoeman C."/>
            <person name="Ma X."/>
            <person name="Roodt D."/>
            <person name="Barker N."/>
            <person name="Li Z."/>
            <person name="Van de Peer Y."/>
            <person name="Mizrachi E."/>
        </authorList>
    </citation>
    <scope>NUCLEOTIDE SEQUENCE</scope>
    <source>
        <tissue evidence="2">Young leaves</tissue>
    </source>
</reference>
<gene>
    <name evidence="2" type="ORF">NE237_008825</name>
</gene>
<feature type="region of interest" description="Disordered" evidence="1">
    <location>
        <begin position="56"/>
        <end position="77"/>
    </location>
</feature>
<evidence type="ECO:0000313" key="2">
    <source>
        <dbReference type="EMBL" id="KAJ4978045.1"/>
    </source>
</evidence>
<dbReference type="AlphaFoldDB" id="A0A9Q0R053"/>
<keyword evidence="3" id="KW-1185">Reference proteome</keyword>
<dbReference type="Proteomes" id="UP001141806">
    <property type="component" value="Unassembled WGS sequence"/>
</dbReference>
<evidence type="ECO:0000313" key="3">
    <source>
        <dbReference type="Proteomes" id="UP001141806"/>
    </source>
</evidence>
<accession>A0A9Q0R053</accession>
<dbReference type="EMBL" id="JAMYWD010000002">
    <property type="protein sequence ID" value="KAJ4978045.1"/>
    <property type="molecule type" value="Genomic_DNA"/>
</dbReference>
<sequence length="149" mass="17166">MRMEQKEEKKKHLHLAVRDVVAEAKTCKTAKDCGQGSGPVPEFDKVKHRDFMIARSHEQDETHQDAGAYKNGDKNGGGEITNRMVTIMEMAGEETILVVPMVVVRRVEGRMMLVQWWGWSSNEYDDEIEELTSKITSMTRFYWFLLLAN</sequence>
<evidence type="ECO:0000256" key="1">
    <source>
        <dbReference type="SAM" id="MobiDB-lite"/>
    </source>
</evidence>